<evidence type="ECO:0000256" key="2">
    <source>
        <dbReference type="ARBA" id="ARBA00034247"/>
    </source>
</evidence>
<comment type="catalytic activity">
    <reaction evidence="2">
        <text>2 GTP = 3',3'-c-di-GMP + 2 diphosphate</text>
        <dbReference type="Rhea" id="RHEA:24898"/>
        <dbReference type="ChEBI" id="CHEBI:33019"/>
        <dbReference type="ChEBI" id="CHEBI:37565"/>
        <dbReference type="ChEBI" id="CHEBI:58805"/>
        <dbReference type="EC" id="2.7.7.65"/>
    </reaction>
</comment>
<evidence type="ECO:0000313" key="5">
    <source>
        <dbReference type="Proteomes" id="UP000295783"/>
    </source>
</evidence>
<dbReference type="PANTHER" id="PTHR45138:SF9">
    <property type="entry name" value="DIGUANYLATE CYCLASE DGCM-RELATED"/>
    <property type="match status" value="1"/>
</dbReference>
<dbReference type="PANTHER" id="PTHR45138">
    <property type="entry name" value="REGULATORY COMPONENTS OF SENSORY TRANSDUCTION SYSTEM"/>
    <property type="match status" value="1"/>
</dbReference>
<dbReference type="Gene3D" id="3.30.450.40">
    <property type="match status" value="1"/>
</dbReference>
<dbReference type="SMART" id="SM00065">
    <property type="entry name" value="GAF"/>
    <property type="match status" value="1"/>
</dbReference>
<name>A0A4V3DF57_9PROT</name>
<proteinExistence type="predicted"/>
<dbReference type="CDD" id="cd01949">
    <property type="entry name" value="GGDEF"/>
    <property type="match status" value="1"/>
</dbReference>
<dbReference type="Pfam" id="PF00990">
    <property type="entry name" value="GGDEF"/>
    <property type="match status" value="1"/>
</dbReference>
<dbReference type="InterPro" id="IPR050469">
    <property type="entry name" value="Diguanylate_Cyclase"/>
</dbReference>
<reference evidence="4 5" key="1">
    <citation type="submission" date="2019-03" db="EMBL/GenBank/DDBJ databases">
        <title>Genomic Encyclopedia of Type Strains, Phase III (KMG-III): the genomes of soil and plant-associated and newly described type strains.</title>
        <authorList>
            <person name="Whitman W."/>
        </authorList>
    </citation>
    <scope>NUCLEOTIDE SEQUENCE [LARGE SCALE GENOMIC DNA]</scope>
    <source>
        <strain evidence="4 5">CGMCC 1.7660</strain>
    </source>
</reference>
<dbReference type="SUPFAM" id="SSF55781">
    <property type="entry name" value="GAF domain-like"/>
    <property type="match status" value="1"/>
</dbReference>
<dbReference type="InterPro" id="IPR000160">
    <property type="entry name" value="GGDEF_dom"/>
</dbReference>
<organism evidence="4 5">
    <name type="scientific">Dongia mobilis</name>
    <dbReference type="NCBI Taxonomy" id="578943"/>
    <lineage>
        <taxon>Bacteria</taxon>
        <taxon>Pseudomonadati</taxon>
        <taxon>Pseudomonadota</taxon>
        <taxon>Alphaproteobacteria</taxon>
        <taxon>Rhodospirillales</taxon>
        <taxon>Dongiaceae</taxon>
        <taxon>Dongia</taxon>
    </lineage>
</organism>
<dbReference type="SUPFAM" id="SSF55073">
    <property type="entry name" value="Nucleotide cyclase"/>
    <property type="match status" value="1"/>
</dbReference>
<dbReference type="Pfam" id="PF13185">
    <property type="entry name" value="GAF_2"/>
    <property type="match status" value="1"/>
</dbReference>
<dbReference type="Proteomes" id="UP000295783">
    <property type="component" value="Unassembled WGS sequence"/>
</dbReference>
<accession>A0A4V3DF57</accession>
<evidence type="ECO:0000259" key="3">
    <source>
        <dbReference type="PROSITE" id="PS50887"/>
    </source>
</evidence>
<dbReference type="InterPro" id="IPR029787">
    <property type="entry name" value="Nucleotide_cyclase"/>
</dbReference>
<evidence type="ECO:0000313" key="4">
    <source>
        <dbReference type="EMBL" id="TDQ86325.1"/>
    </source>
</evidence>
<dbReference type="EC" id="2.7.7.65" evidence="1"/>
<dbReference type="NCBIfam" id="TIGR00254">
    <property type="entry name" value="GGDEF"/>
    <property type="match status" value="1"/>
</dbReference>
<comment type="caution">
    <text evidence="4">The sequence shown here is derived from an EMBL/GenBank/DDBJ whole genome shotgun (WGS) entry which is preliminary data.</text>
</comment>
<keyword evidence="5" id="KW-1185">Reference proteome</keyword>
<dbReference type="SMART" id="SM00267">
    <property type="entry name" value="GGDEF"/>
    <property type="match status" value="1"/>
</dbReference>
<dbReference type="EMBL" id="SNYW01000001">
    <property type="protein sequence ID" value="TDQ86325.1"/>
    <property type="molecule type" value="Genomic_DNA"/>
</dbReference>
<dbReference type="Gene3D" id="3.30.70.270">
    <property type="match status" value="1"/>
</dbReference>
<evidence type="ECO:0000256" key="1">
    <source>
        <dbReference type="ARBA" id="ARBA00012528"/>
    </source>
</evidence>
<dbReference type="GO" id="GO:0052621">
    <property type="term" value="F:diguanylate cyclase activity"/>
    <property type="evidence" value="ECO:0007669"/>
    <property type="project" value="UniProtKB-EC"/>
</dbReference>
<dbReference type="InterPro" id="IPR003018">
    <property type="entry name" value="GAF"/>
</dbReference>
<dbReference type="InterPro" id="IPR029016">
    <property type="entry name" value="GAF-like_dom_sf"/>
</dbReference>
<dbReference type="PROSITE" id="PS50887">
    <property type="entry name" value="GGDEF"/>
    <property type="match status" value="1"/>
</dbReference>
<protein>
    <recommendedName>
        <fullName evidence="1">diguanylate cyclase</fullName>
        <ecNumber evidence="1">2.7.7.65</ecNumber>
    </recommendedName>
</protein>
<feature type="domain" description="GGDEF" evidence="3">
    <location>
        <begin position="223"/>
        <end position="364"/>
    </location>
</feature>
<dbReference type="RefSeq" id="WP_133611444.1">
    <property type="nucleotide sequence ID" value="NZ_SNYW01000001.1"/>
</dbReference>
<dbReference type="OrthoDB" id="9812260at2"/>
<gene>
    <name evidence="4" type="ORF">A8950_0016</name>
</gene>
<sequence>MDRLIGAIQDLSLARHLDDVAAVVRSAARDLVGADGATFVLREGEHCYYKDEDAIEPLWKGRKFPLELCVSGWAMLNREPAVIPDIYADERVPDEVYRPTFVKSLVMVPIRTRAPIGAIGTYWARPYRANAAEVQMLQALADSTSVALENVQVYAELEERVRQRTEELAAANGRLRAEVAERERAQAAVHQIAITDDLTGIYNRRGFRMLAERELALARRLGIPSMLISVDVDFLKLTNDRFGHAAGDQLIIDTARLLTRVFRATDIVARLGGDEFAVLCPSSAREAGSTDGRSDGGAEALQRLRHGLLDFNLAARGLQPLSLSLGATVIPPDDGRDLDHLLAAADRAMYADKQGRRGPLSMVS</sequence>
<dbReference type="InterPro" id="IPR043128">
    <property type="entry name" value="Rev_trsase/Diguanyl_cyclase"/>
</dbReference>
<dbReference type="AlphaFoldDB" id="A0A4V3DF57"/>